<reference evidence="1" key="2">
    <citation type="submission" date="2019-01" db="EMBL/GenBank/DDBJ databases">
        <authorList>
            <consortium name="NCBI Pathogen Detection Project"/>
        </authorList>
    </citation>
    <scope>NUCLEOTIDE SEQUENCE</scope>
    <source>
        <strain evidence="1">BCW_3452</strain>
    </source>
</reference>
<dbReference type="EMBL" id="DACRBY010000020">
    <property type="protein sequence ID" value="HAS8541345.1"/>
    <property type="molecule type" value="Genomic_DNA"/>
</dbReference>
<evidence type="ECO:0000313" key="1">
    <source>
        <dbReference type="EMBL" id="HAS8541345.1"/>
    </source>
</evidence>
<name>A0A8H9TGS1_VIBVL</name>
<gene>
    <name evidence="1" type="ORF">I7730_16295</name>
</gene>
<dbReference type="Proteomes" id="UP000863257">
    <property type="component" value="Unassembled WGS sequence"/>
</dbReference>
<protein>
    <submittedName>
        <fullName evidence="1">Uncharacterized protein</fullName>
    </submittedName>
</protein>
<sequence length="107" mass="11971">MATTTKRSIELESEQIETIELALDALMRLGMGQFDVINSLISTGVILHKSSNEVSIATHELNEDARDITRKLEELLGYDQSTLGIFNPKVNTHAKRAYDLKQLLKKG</sequence>
<accession>A0A8H9TGS1</accession>
<organism evidence="1">
    <name type="scientific">Vibrio vulnificus</name>
    <dbReference type="NCBI Taxonomy" id="672"/>
    <lineage>
        <taxon>Bacteria</taxon>
        <taxon>Pseudomonadati</taxon>
        <taxon>Pseudomonadota</taxon>
        <taxon>Gammaproteobacteria</taxon>
        <taxon>Vibrionales</taxon>
        <taxon>Vibrionaceae</taxon>
        <taxon>Vibrio</taxon>
    </lineage>
</organism>
<proteinExistence type="predicted"/>
<reference evidence="1" key="1">
    <citation type="journal article" date="2018" name="Genome Biol.">
        <title>SKESA: strategic k-mer extension for scrupulous assemblies.</title>
        <authorList>
            <person name="Souvorov A."/>
            <person name="Agarwala R."/>
            <person name="Lipman D.J."/>
        </authorList>
    </citation>
    <scope>NUCLEOTIDE SEQUENCE</scope>
    <source>
        <strain evidence="1">BCW_3452</strain>
    </source>
</reference>
<comment type="caution">
    <text evidence="1">The sequence shown here is derived from an EMBL/GenBank/DDBJ whole genome shotgun (WGS) entry which is preliminary data.</text>
</comment>
<dbReference type="AlphaFoldDB" id="A0A8H9TGS1"/>